<keyword evidence="4" id="KW-1185">Reference proteome</keyword>
<reference evidence="3 4" key="1">
    <citation type="submission" date="2023-07" db="EMBL/GenBank/DDBJ databases">
        <title>Genomic Encyclopedia of Type Strains, Phase IV (KMG-IV): sequencing the most valuable type-strain genomes for metagenomic binning, comparative biology and taxonomic classification.</title>
        <authorList>
            <person name="Goeker M."/>
        </authorList>
    </citation>
    <scope>NUCLEOTIDE SEQUENCE [LARGE SCALE GENOMIC DNA]</scope>
    <source>
        <strain evidence="3 4">DSM 19562</strain>
    </source>
</reference>
<feature type="domain" description="YhaN AAA" evidence="2">
    <location>
        <begin position="1"/>
        <end position="206"/>
    </location>
</feature>
<dbReference type="RefSeq" id="WP_283206192.1">
    <property type="nucleotide sequence ID" value="NZ_BPQX01000044.1"/>
</dbReference>
<feature type="coiled-coil region" evidence="1">
    <location>
        <begin position="495"/>
        <end position="529"/>
    </location>
</feature>
<keyword evidence="1" id="KW-0175">Coiled coil</keyword>
<comment type="caution">
    <text evidence="3">The sequence shown here is derived from an EMBL/GenBank/DDBJ whole genome shotgun (WGS) entry which is preliminary data.</text>
</comment>
<dbReference type="PANTHER" id="PTHR41259">
    <property type="entry name" value="DOUBLE-STRAND BREAK REPAIR RAD50 ATPASE, PUTATIVE-RELATED"/>
    <property type="match status" value="1"/>
</dbReference>
<feature type="coiled-coil region" evidence="1">
    <location>
        <begin position="206"/>
        <end position="243"/>
    </location>
</feature>
<gene>
    <name evidence="3" type="ORF">QO016_000346</name>
</gene>
<dbReference type="InterPro" id="IPR027417">
    <property type="entry name" value="P-loop_NTPase"/>
</dbReference>
<accession>A0ABU0HEX9</accession>
<proteinExistence type="predicted"/>
<dbReference type="Gene3D" id="3.40.50.300">
    <property type="entry name" value="P-loop containing nucleotide triphosphate hydrolases"/>
    <property type="match status" value="2"/>
</dbReference>
<dbReference type="InterPro" id="IPR038734">
    <property type="entry name" value="YhaN_AAA"/>
</dbReference>
<dbReference type="SUPFAM" id="SSF52540">
    <property type="entry name" value="P-loop containing nucleoside triphosphate hydrolases"/>
    <property type="match status" value="1"/>
</dbReference>
<protein>
    <submittedName>
        <fullName evidence="3">Uncharacterized protein YhaN</fullName>
    </submittedName>
</protein>
<evidence type="ECO:0000256" key="1">
    <source>
        <dbReference type="SAM" id="Coils"/>
    </source>
</evidence>
<organism evidence="3 4">
    <name type="scientific">Methylobacterium persicinum</name>
    <dbReference type="NCBI Taxonomy" id="374426"/>
    <lineage>
        <taxon>Bacteria</taxon>
        <taxon>Pseudomonadati</taxon>
        <taxon>Pseudomonadota</taxon>
        <taxon>Alphaproteobacteria</taxon>
        <taxon>Hyphomicrobiales</taxon>
        <taxon>Methylobacteriaceae</taxon>
        <taxon>Methylobacterium</taxon>
    </lineage>
</organism>
<evidence type="ECO:0000313" key="4">
    <source>
        <dbReference type="Proteomes" id="UP001236369"/>
    </source>
</evidence>
<feature type="coiled-coil region" evidence="1">
    <location>
        <begin position="601"/>
        <end position="628"/>
    </location>
</feature>
<evidence type="ECO:0000259" key="2">
    <source>
        <dbReference type="Pfam" id="PF13514"/>
    </source>
</evidence>
<dbReference type="PANTHER" id="PTHR41259:SF1">
    <property type="entry name" value="DOUBLE-STRAND BREAK REPAIR RAD50 ATPASE, PUTATIVE-RELATED"/>
    <property type="match status" value="1"/>
</dbReference>
<evidence type="ECO:0000313" key="3">
    <source>
        <dbReference type="EMBL" id="MDQ0440869.1"/>
    </source>
</evidence>
<dbReference type="Pfam" id="PF13514">
    <property type="entry name" value="AAA_27"/>
    <property type="match status" value="1"/>
</dbReference>
<dbReference type="EMBL" id="JAUSVV010000001">
    <property type="protein sequence ID" value="MDQ0440869.1"/>
    <property type="molecule type" value="Genomic_DNA"/>
</dbReference>
<name>A0ABU0HEX9_9HYPH</name>
<sequence length="1168" mass="125126">MRLLSLHLERYGAFTDRTLTFRPDARLHVVLGANEAGKSTALAAVTDLLFGFGKSTAYAFRHDMPLLRIGAEIAASDGRRLAFRRRKGNARTLIDGQDAPLPDDALAPFLGGLSRPVFCRAFGLDAEALRQGGKEMVDVEGEVGASLFAAGSGLRGLTELQSRLDGEAEAIFTTRKAGHRTFYQALDRWQEFRKAERETGISTVDWRQLNEAIDAAGAELDRLRAERGRLATARAKLERLKRAGPVLAEIDALEARLAEDFAAESSFAAEADGAWVARFGEALSECRAAEADGVRAQATLARARAEVDALPPVAPLAARAEEILEAFRGIDRFEKDGTDLARLHGEADRAAQALDRLCARVGVRDRGALAKALPTDAARARIERLVREGRALDAAEVQAAREADTAGAERDRLIREEEAAGALLDPAPLREMMRPFGRLRETIARHREFEDGIRRAGDLLRDRAGRLSPAIADPAFLARAPLPSAEAVGRFQALLDEAARERARAADRLAAARRRVAEIRFRLDEREAEGPVATQERLDALRRARADAFAPLRDALLSGAAAAPGDVATYERAVEAADRLADARASDAARVAAHANDQHRLTAALADQGEEERALDEAEAQVAEGEAAWQEAWRETGVRPGPPVEMARWIAEAQAVIGAEQDLAEERIARDRLAEQIAAAAGPLAALCERAGLAVLPGLDPAAMLDLLEGHLAALGTRWEAAREAIGRLAAARQAAERQQAALAETAARRAVWREAWSGAMADLALPGTAGLEEAEGALAAWREVPQALAQHGDLTRRVRGLVRDRDQFQAASTTLIADLAPDLADMSPGAGIRTLHNRLEAAQAEAVRRVELTRLRDAAGHASDEAARMAQAARDRLAALVAERLPEAGSGTLDDLASLHARLDARQRLRADLARLRGRDLGAAGEGLPEADLRAGLAETPPEAIEAGLAALAAEAEAVEDTSRKVYSDRERDLARRAELEGGTGAEVALAERKAAEAQMQESARSWAVLRLAGLMLGAAVARHRAGQQDPMLARAGVLFARLTGGAFEGLAQSYDEADTPRLVGRRASGEAGGGLVGIEAMSEGTRDQLYLALRLAHLEDYAGRAEPAPFVGDDLFSTFDDARTAHGLETLAEIGGSVQPILFTHHRHVADIATARLGNAVDVLTL</sequence>
<dbReference type="Proteomes" id="UP001236369">
    <property type="component" value="Unassembled WGS sequence"/>
</dbReference>